<keyword evidence="16" id="KW-1185">Reference proteome</keyword>
<keyword evidence="8" id="KW-0472">Membrane</keyword>
<evidence type="ECO:0000256" key="12">
    <source>
        <dbReference type="SAM" id="Coils"/>
    </source>
</evidence>
<feature type="coiled-coil region" evidence="12">
    <location>
        <begin position="339"/>
        <end position="398"/>
    </location>
</feature>
<dbReference type="PROSITE" id="PS51042">
    <property type="entry name" value="CUT"/>
    <property type="match status" value="1"/>
</dbReference>
<proteinExistence type="inferred from homology"/>
<evidence type="ECO:0000256" key="2">
    <source>
        <dbReference type="ARBA" id="ARBA00007613"/>
    </source>
</evidence>
<keyword evidence="3" id="KW-0813">Transport</keyword>
<evidence type="ECO:0000256" key="11">
    <source>
        <dbReference type="ARBA" id="ARBA00023237"/>
    </source>
</evidence>
<evidence type="ECO:0000256" key="3">
    <source>
        <dbReference type="ARBA" id="ARBA00022448"/>
    </source>
</evidence>
<keyword evidence="11" id="KW-0998">Cell outer membrane</keyword>
<organism evidence="15 16">
    <name type="scientific">Christiangramia forsetii</name>
    <dbReference type="NCBI Taxonomy" id="411153"/>
    <lineage>
        <taxon>Bacteria</taxon>
        <taxon>Pseudomonadati</taxon>
        <taxon>Bacteroidota</taxon>
        <taxon>Flavobacteriia</taxon>
        <taxon>Flavobacteriales</taxon>
        <taxon>Flavobacteriaceae</taxon>
        <taxon>Christiangramia</taxon>
    </lineage>
</organism>
<name>A0ABQ1WF34_9FLAO</name>
<evidence type="ECO:0000256" key="7">
    <source>
        <dbReference type="ARBA" id="ARBA00023125"/>
    </source>
</evidence>
<evidence type="ECO:0000256" key="10">
    <source>
        <dbReference type="ARBA" id="ARBA00023163"/>
    </source>
</evidence>
<dbReference type="SUPFAM" id="SSF56954">
    <property type="entry name" value="Outer membrane efflux proteins (OEP)"/>
    <property type="match status" value="1"/>
</dbReference>
<dbReference type="InterPro" id="IPR003350">
    <property type="entry name" value="CUT_dom"/>
</dbReference>
<dbReference type="Proteomes" id="UP000605733">
    <property type="component" value="Unassembled WGS sequence"/>
</dbReference>
<dbReference type="RefSeq" id="WP_011707980.1">
    <property type="nucleotide sequence ID" value="NZ_BMIX01000002.1"/>
</dbReference>
<keyword evidence="12" id="KW-0175">Coiled coil</keyword>
<dbReference type="InterPro" id="IPR003423">
    <property type="entry name" value="OMP_efflux"/>
</dbReference>
<sequence length="455" mass="51773">MKLNLKWIYTLSMLFATYMVAAQESITFNTIEETINFAIENNNNLEAARIDQEIIQAQIAEVKGQALPQINGSAGFTDNFSLQEQRLPAEIFGGEPGTTIGVAFGNRYQYTGGINAQQQLLNFKLFNSIKSTSALAELRDLQTLVTTQDLIVNVIQTYIQIQVFQKEVELLKQNFDRTDNLIELSEAKYEEGIIRKLDLNQLLVNRSNLKTQIEDAIFGKNQQLRLFKVLLNIPMSKEVVLEEKLEDREPYPLGTELFLDANLEYQQLDKSIELSIIDQKLIKAEYLPTLNASFGYNYLGQANEFLDFDPALYQGQWSGTWGISASIPIFDGFQRRNRLKQKELATEQLELDRETLQLNIEKEYGDAREQLLLSNSQIESQQRNMELAQENYDGIKTSYNEGVANLTELLDSEFALRQAQSNYLNALLQSKVAEVTLLKSSGKLSQLISNPEQTN</sequence>
<feature type="signal peptide" evidence="13">
    <location>
        <begin position="1"/>
        <end position="21"/>
    </location>
</feature>
<evidence type="ECO:0000256" key="8">
    <source>
        <dbReference type="ARBA" id="ARBA00023136"/>
    </source>
</evidence>
<comment type="subcellular location">
    <subcellularLocation>
        <location evidence="1">Cell outer membrane</location>
    </subcellularLocation>
</comment>
<evidence type="ECO:0000313" key="15">
    <source>
        <dbReference type="EMBL" id="GGG27397.1"/>
    </source>
</evidence>
<keyword evidence="6" id="KW-0805">Transcription regulation</keyword>
<evidence type="ECO:0000256" key="9">
    <source>
        <dbReference type="ARBA" id="ARBA00023155"/>
    </source>
</evidence>
<evidence type="ECO:0000256" key="13">
    <source>
        <dbReference type="SAM" id="SignalP"/>
    </source>
</evidence>
<dbReference type="InterPro" id="IPR051906">
    <property type="entry name" value="TolC-like"/>
</dbReference>
<feature type="chain" id="PRO_5045126303" evidence="13">
    <location>
        <begin position="22"/>
        <end position="455"/>
    </location>
</feature>
<dbReference type="PANTHER" id="PTHR30026:SF20">
    <property type="entry name" value="OUTER MEMBRANE PROTEIN TOLC"/>
    <property type="match status" value="1"/>
</dbReference>
<keyword evidence="7" id="KW-0238">DNA-binding</keyword>
<evidence type="ECO:0000256" key="6">
    <source>
        <dbReference type="ARBA" id="ARBA00023015"/>
    </source>
</evidence>
<evidence type="ECO:0000256" key="5">
    <source>
        <dbReference type="ARBA" id="ARBA00022692"/>
    </source>
</evidence>
<gene>
    <name evidence="15" type="ORF">GCM10011532_08510</name>
</gene>
<comment type="caution">
    <text evidence="15">The sequence shown here is derived from an EMBL/GenBank/DDBJ whole genome shotgun (WGS) entry which is preliminary data.</text>
</comment>
<keyword evidence="9" id="KW-0371">Homeobox</keyword>
<dbReference type="EMBL" id="BMIX01000002">
    <property type="protein sequence ID" value="GGG27397.1"/>
    <property type="molecule type" value="Genomic_DNA"/>
</dbReference>
<dbReference type="PANTHER" id="PTHR30026">
    <property type="entry name" value="OUTER MEMBRANE PROTEIN TOLC"/>
    <property type="match status" value="1"/>
</dbReference>
<accession>A0ABQ1WF34</accession>
<protein>
    <submittedName>
        <fullName evidence="15">Transporter</fullName>
    </submittedName>
</protein>
<evidence type="ECO:0000259" key="14">
    <source>
        <dbReference type="PROSITE" id="PS51042"/>
    </source>
</evidence>
<feature type="domain" description="CUT" evidence="14">
    <location>
        <begin position="400"/>
        <end position="455"/>
    </location>
</feature>
<comment type="similarity">
    <text evidence="2">Belongs to the outer membrane factor (OMF) (TC 1.B.17) family.</text>
</comment>
<keyword evidence="13" id="KW-0732">Signal</keyword>
<evidence type="ECO:0000256" key="4">
    <source>
        <dbReference type="ARBA" id="ARBA00022452"/>
    </source>
</evidence>
<keyword evidence="4" id="KW-1134">Transmembrane beta strand</keyword>
<evidence type="ECO:0000313" key="16">
    <source>
        <dbReference type="Proteomes" id="UP000605733"/>
    </source>
</evidence>
<dbReference type="Gene3D" id="1.20.1600.10">
    <property type="entry name" value="Outer membrane efflux proteins (OEP)"/>
    <property type="match status" value="1"/>
</dbReference>
<reference evidence="16" key="1">
    <citation type="journal article" date="2019" name="Int. J. Syst. Evol. Microbiol.">
        <title>The Global Catalogue of Microorganisms (GCM) 10K type strain sequencing project: providing services to taxonomists for standard genome sequencing and annotation.</title>
        <authorList>
            <consortium name="The Broad Institute Genomics Platform"/>
            <consortium name="The Broad Institute Genome Sequencing Center for Infectious Disease"/>
            <person name="Wu L."/>
            <person name="Ma J."/>
        </authorList>
    </citation>
    <scope>NUCLEOTIDE SEQUENCE [LARGE SCALE GENOMIC DNA]</scope>
    <source>
        <strain evidence="16">CGMCC 1.15422</strain>
    </source>
</reference>
<dbReference type="Pfam" id="PF02321">
    <property type="entry name" value="OEP"/>
    <property type="match status" value="2"/>
</dbReference>
<evidence type="ECO:0000256" key="1">
    <source>
        <dbReference type="ARBA" id="ARBA00004442"/>
    </source>
</evidence>
<keyword evidence="10" id="KW-0804">Transcription</keyword>
<keyword evidence="5" id="KW-0812">Transmembrane</keyword>